<gene>
    <name evidence="1" type="ORF">DF017_12370</name>
</gene>
<organism evidence="1 2">
    <name type="scientific">Burkholderia stagnalis</name>
    <dbReference type="NCBI Taxonomy" id="1503054"/>
    <lineage>
        <taxon>Bacteria</taxon>
        <taxon>Pseudomonadati</taxon>
        <taxon>Pseudomonadota</taxon>
        <taxon>Betaproteobacteria</taxon>
        <taxon>Burkholderiales</taxon>
        <taxon>Burkholderiaceae</taxon>
        <taxon>Burkholderia</taxon>
        <taxon>Burkholderia cepacia complex</taxon>
    </lineage>
</organism>
<dbReference type="EMBL" id="QTPM01000012">
    <property type="protein sequence ID" value="RQY93820.1"/>
    <property type="molecule type" value="Genomic_DNA"/>
</dbReference>
<proteinExistence type="predicted"/>
<keyword evidence="2" id="KW-1185">Reference proteome</keyword>
<name>A0ABX9YRI9_9BURK</name>
<evidence type="ECO:0000313" key="1">
    <source>
        <dbReference type="EMBL" id="RQY93820.1"/>
    </source>
</evidence>
<protein>
    <recommendedName>
        <fullName evidence="3">Transposase</fullName>
    </recommendedName>
</protein>
<dbReference type="NCBIfam" id="NF041374">
    <property type="entry name" value="GDCCVxC"/>
    <property type="match status" value="1"/>
</dbReference>
<comment type="caution">
    <text evidence="1">The sequence shown here is derived from an EMBL/GenBank/DDBJ whole genome shotgun (WGS) entry which is preliminary data.</text>
</comment>
<dbReference type="RefSeq" id="WP_124759591.1">
    <property type="nucleotide sequence ID" value="NZ_QTPM01000012.1"/>
</dbReference>
<evidence type="ECO:0008006" key="3">
    <source>
        <dbReference type="Google" id="ProtNLM"/>
    </source>
</evidence>
<accession>A0ABX9YRI9</accession>
<sequence length="76" mass="8731">MNEVVFESVLTCPYCGFAQRETMPADACQFFYECHHCHARLRPRPGDCCVFCSFGSVRCPPQQQHDTYHRGCRPDG</sequence>
<reference evidence="1 2" key="1">
    <citation type="submission" date="2018-08" db="EMBL/GenBank/DDBJ databases">
        <title>Comparative analysis of Burkholderia isolates from Puerto Rico.</title>
        <authorList>
            <person name="Hall C."/>
            <person name="Sahl J."/>
            <person name="Wagner D."/>
        </authorList>
    </citation>
    <scope>NUCLEOTIDE SEQUENCE [LARGE SCALE GENOMIC DNA]</scope>
    <source>
        <strain evidence="1 2">Bp8966</strain>
    </source>
</reference>
<dbReference type="InterPro" id="IPR047677">
    <property type="entry name" value="GDCCVxC"/>
</dbReference>
<dbReference type="Proteomes" id="UP000281098">
    <property type="component" value="Unassembled WGS sequence"/>
</dbReference>
<evidence type="ECO:0000313" key="2">
    <source>
        <dbReference type="Proteomes" id="UP000281098"/>
    </source>
</evidence>